<accession>A0ABQ2X6H1</accession>
<organism evidence="2 3">
    <name type="scientific">Undibacterium macrobrachii</name>
    <dbReference type="NCBI Taxonomy" id="1119058"/>
    <lineage>
        <taxon>Bacteria</taxon>
        <taxon>Pseudomonadati</taxon>
        <taxon>Pseudomonadota</taxon>
        <taxon>Betaproteobacteria</taxon>
        <taxon>Burkholderiales</taxon>
        <taxon>Oxalobacteraceae</taxon>
        <taxon>Undibacterium</taxon>
    </lineage>
</organism>
<feature type="region of interest" description="Disordered" evidence="1">
    <location>
        <begin position="1"/>
        <end position="26"/>
    </location>
</feature>
<evidence type="ECO:0000313" key="3">
    <source>
        <dbReference type="Proteomes" id="UP000620127"/>
    </source>
</evidence>
<dbReference type="EMBL" id="BMYT01000001">
    <property type="protein sequence ID" value="GGX01642.1"/>
    <property type="molecule type" value="Genomic_DNA"/>
</dbReference>
<keyword evidence="3" id="KW-1185">Reference proteome</keyword>
<proteinExistence type="predicted"/>
<sequence length="177" mass="19747">MVRMRSRDKRKARKAKQSTRSGQHLSASGLALTDSLFRRAERIDRDQFLSAAQVTDIMVATRLALTAMVNGDSTENDCGMISGQMDFAVKIAEQGTGIDHIDIFERAQDACVRAVARGKETGRWRFDGPGLQDVRIAVDLFEQLCSITKLYEFDIALERVEEAMNEGNTITFERVAA</sequence>
<reference evidence="3" key="1">
    <citation type="journal article" date="2019" name="Int. J. Syst. Evol. Microbiol.">
        <title>The Global Catalogue of Microorganisms (GCM) 10K type strain sequencing project: providing services to taxonomists for standard genome sequencing and annotation.</title>
        <authorList>
            <consortium name="The Broad Institute Genomics Platform"/>
            <consortium name="The Broad Institute Genome Sequencing Center for Infectious Disease"/>
            <person name="Wu L."/>
            <person name="Ma J."/>
        </authorList>
    </citation>
    <scope>NUCLEOTIDE SEQUENCE [LARGE SCALE GENOMIC DNA]</scope>
    <source>
        <strain evidence="3">KCTC 23916</strain>
    </source>
</reference>
<feature type="compositionally biased region" description="Basic residues" evidence="1">
    <location>
        <begin position="1"/>
        <end position="17"/>
    </location>
</feature>
<evidence type="ECO:0000256" key="1">
    <source>
        <dbReference type="SAM" id="MobiDB-lite"/>
    </source>
</evidence>
<evidence type="ECO:0000313" key="2">
    <source>
        <dbReference type="EMBL" id="GGX01642.1"/>
    </source>
</evidence>
<name>A0ABQ2X6H1_9BURK</name>
<dbReference type="Proteomes" id="UP000620127">
    <property type="component" value="Unassembled WGS sequence"/>
</dbReference>
<comment type="caution">
    <text evidence="2">The sequence shown here is derived from an EMBL/GenBank/DDBJ whole genome shotgun (WGS) entry which is preliminary data.</text>
</comment>
<dbReference type="RefSeq" id="WP_189344382.1">
    <property type="nucleotide sequence ID" value="NZ_BMYT01000001.1"/>
</dbReference>
<gene>
    <name evidence="2" type="ORF">GCM10011282_04480</name>
</gene>
<protein>
    <submittedName>
        <fullName evidence="2">Uncharacterized protein</fullName>
    </submittedName>
</protein>